<organism evidence="4">
    <name type="scientific">marine sediment metagenome</name>
    <dbReference type="NCBI Taxonomy" id="412755"/>
    <lineage>
        <taxon>unclassified sequences</taxon>
        <taxon>metagenomes</taxon>
        <taxon>ecological metagenomes</taxon>
    </lineage>
</organism>
<evidence type="ECO:0000256" key="2">
    <source>
        <dbReference type="ARBA" id="ARBA00022741"/>
    </source>
</evidence>
<dbReference type="InterPro" id="IPR031167">
    <property type="entry name" value="G_OBG"/>
</dbReference>
<dbReference type="GO" id="GO:0005975">
    <property type="term" value="P:carbohydrate metabolic process"/>
    <property type="evidence" value="ECO:0007669"/>
    <property type="project" value="InterPro"/>
</dbReference>
<dbReference type="PANTHER" id="PTHR23305">
    <property type="entry name" value="OBG GTPASE FAMILY"/>
    <property type="match status" value="1"/>
</dbReference>
<comment type="caution">
    <text evidence="4">The sequence shown here is derived from an EMBL/GenBank/DDBJ whole genome shotgun (WGS) entry which is preliminary data.</text>
</comment>
<feature type="domain" description="OBG-type G" evidence="3">
    <location>
        <begin position="1"/>
        <end position="108"/>
    </location>
</feature>
<dbReference type="PRINTS" id="PR00326">
    <property type="entry name" value="GTP1OBG"/>
</dbReference>
<dbReference type="GO" id="GO:0005525">
    <property type="term" value="F:GTP binding"/>
    <property type="evidence" value="ECO:0007669"/>
    <property type="project" value="InterPro"/>
</dbReference>
<dbReference type="SUPFAM" id="SSF52540">
    <property type="entry name" value="P-loop containing nucleoside triphosphate hydrolases"/>
    <property type="match status" value="1"/>
</dbReference>
<sequence length="247" mass="27055">MELPNVGKSTIFKALTEKEVNIAPRPFTTIDPNVGKVAVPDERLKSLSKIINPEKTTPTTIEFVDIAGLVKNAHKGEGLGNQFLAQIKNCDAILQIVRAFDRPEIENETIVGFDAREYSERLKNAFVAGVLSTGINVVEIGRVLTPIAYFAQYHFKIKGVAIITASHNPNGWSGFKLGYDLASTLLPNDIKQIYKMILDEDFVKGKGEMKKESGIIPVYGDYITEKVNIKKPLKVVVNAGNGTAGPI</sequence>
<dbReference type="InterPro" id="IPR027417">
    <property type="entry name" value="P-loop_NTPase"/>
</dbReference>
<keyword evidence="2" id="KW-0547">Nucleotide-binding</keyword>
<dbReference type="PROSITE" id="PS51710">
    <property type="entry name" value="G_OBG"/>
    <property type="match status" value="1"/>
</dbReference>
<reference evidence="4" key="1">
    <citation type="journal article" date="2014" name="Front. Microbiol.">
        <title>High frequency of phylogenetically diverse reductive dehalogenase-homologous genes in deep subseafloor sedimentary metagenomes.</title>
        <authorList>
            <person name="Kawai M."/>
            <person name="Futagami T."/>
            <person name="Toyoda A."/>
            <person name="Takaki Y."/>
            <person name="Nishi S."/>
            <person name="Hori S."/>
            <person name="Arai W."/>
            <person name="Tsubouchi T."/>
            <person name="Morono Y."/>
            <person name="Uchiyama I."/>
            <person name="Ito T."/>
            <person name="Fujiyama A."/>
            <person name="Inagaki F."/>
            <person name="Takami H."/>
        </authorList>
    </citation>
    <scope>NUCLEOTIDE SEQUENCE</scope>
    <source>
        <strain evidence="4">Expedition CK06-06</strain>
    </source>
</reference>
<feature type="non-terminal residue" evidence="4">
    <location>
        <position position="247"/>
    </location>
</feature>
<name>X1MAL8_9ZZZZ</name>
<dbReference type="GO" id="GO:0016868">
    <property type="term" value="F:intramolecular phosphotransferase activity"/>
    <property type="evidence" value="ECO:0007669"/>
    <property type="project" value="InterPro"/>
</dbReference>
<dbReference type="InterPro" id="IPR016055">
    <property type="entry name" value="A-D-PHexomutase_a/b/a-I/II/III"/>
</dbReference>
<protein>
    <recommendedName>
        <fullName evidence="3">OBG-type G domain-containing protein</fullName>
    </recommendedName>
</protein>
<dbReference type="EMBL" id="BARV01017877">
    <property type="protein sequence ID" value="GAI28328.1"/>
    <property type="molecule type" value="Genomic_DNA"/>
</dbReference>
<dbReference type="Pfam" id="PF02878">
    <property type="entry name" value="PGM_PMM_I"/>
    <property type="match status" value="1"/>
</dbReference>
<evidence type="ECO:0000259" key="3">
    <source>
        <dbReference type="PROSITE" id="PS51710"/>
    </source>
</evidence>
<evidence type="ECO:0000313" key="4">
    <source>
        <dbReference type="EMBL" id="GAI28328.1"/>
    </source>
</evidence>
<evidence type="ECO:0000256" key="1">
    <source>
        <dbReference type="ARBA" id="ARBA00010231"/>
    </source>
</evidence>
<dbReference type="GO" id="GO:0016887">
    <property type="term" value="F:ATP hydrolysis activity"/>
    <property type="evidence" value="ECO:0007669"/>
    <property type="project" value="TreeGrafter"/>
</dbReference>
<dbReference type="InterPro" id="IPR005844">
    <property type="entry name" value="A-D-PHexomutase_a/b/a-I"/>
</dbReference>
<dbReference type="Gene3D" id="3.40.120.10">
    <property type="entry name" value="Alpha-D-Glucose-1,6-Bisphosphate, subunit A, domain 3"/>
    <property type="match status" value="1"/>
</dbReference>
<dbReference type="InterPro" id="IPR006073">
    <property type="entry name" value="GTP-bd"/>
</dbReference>
<dbReference type="PANTHER" id="PTHR23305:SF18">
    <property type="entry name" value="OBG-TYPE G DOMAIN-CONTAINING PROTEIN"/>
    <property type="match status" value="1"/>
</dbReference>
<dbReference type="Gene3D" id="3.40.50.300">
    <property type="entry name" value="P-loop containing nucleotide triphosphate hydrolases"/>
    <property type="match status" value="1"/>
</dbReference>
<proteinExistence type="inferred from homology"/>
<comment type="similarity">
    <text evidence="1">Belongs to the phosphohexose mutase family.</text>
</comment>
<dbReference type="GO" id="GO:0005737">
    <property type="term" value="C:cytoplasm"/>
    <property type="evidence" value="ECO:0007669"/>
    <property type="project" value="TreeGrafter"/>
</dbReference>
<gene>
    <name evidence="4" type="ORF">S06H3_30366</name>
</gene>
<accession>X1MAL8</accession>
<dbReference type="AlphaFoldDB" id="X1MAL8"/>
<dbReference type="SUPFAM" id="SSF53738">
    <property type="entry name" value="Phosphoglucomutase, first 3 domains"/>
    <property type="match status" value="1"/>
</dbReference>